<dbReference type="Proteomes" id="UP000298652">
    <property type="component" value="Chromosome 5"/>
</dbReference>
<evidence type="ECO:0000313" key="2">
    <source>
        <dbReference type="EMBL" id="TKW13059.1"/>
    </source>
</evidence>
<reference evidence="2" key="1">
    <citation type="submission" date="2019-03" db="EMBL/GenBank/DDBJ databases">
        <title>WGS assembly of Setaria viridis.</title>
        <authorList>
            <person name="Huang P."/>
            <person name="Jenkins J."/>
            <person name="Grimwood J."/>
            <person name="Barry K."/>
            <person name="Healey A."/>
            <person name="Mamidi S."/>
            <person name="Sreedasyam A."/>
            <person name="Shu S."/>
            <person name="Feldman M."/>
            <person name="Wu J."/>
            <person name="Yu Y."/>
            <person name="Chen C."/>
            <person name="Johnson J."/>
            <person name="Rokhsar D."/>
            <person name="Baxter I."/>
            <person name="Schmutz J."/>
            <person name="Brutnell T."/>
            <person name="Kellogg E."/>
        </authorList>
    </citation>
    <scope>NUCLEOTIDE SEQUENCE [LARGE SCALE GENOMIC DNA]</scope>
</reference>
<keyword evidence="1" id="KW-0812">Transmembrane</keyword>
<gene>
    <name evidence="2" type="ORF">SEVIR_5G075600v2</name>
</gene>
<name>A0A4U6UH49_SETVI</name>
<accession>A0A4U6UH49</accession>
<feature type="transmembrane region" description="Helical" evidence="1">
    <location>
        <begin position="37"/>
        <end position="56"/>
    </location>
</feature>
<dbReference type="Gramene" id="TKW13059">
    <property type="protein sequence ID" value="TKW13059"/>
    <property type="gene ID" value="SEVIR_5G075600v2"/>
</dbReference>
<evidence type="ECO:0000256" key="1">
    <source>
        <dbReference type="SAM" id="Phobius"/>
    </source>
</evidence>
<protein>
    <submittedName>
        <fullName evidence="2">Uncharacterized protein</fullName>
    </submittedName>
</protein>
<organism evidence="2 3">
    <name type="scientific">Setaria viridis</name>
    <name type="common">Green bristlegrass</name>
    <name type="synonym">Setaria italica subsp. viridis</name>
    <dbReference type="NCBI Taxonomy" id="4556"/>
    <lineage>
        <taxon>Eukaryota</taxon>
        <taxon>Viridiplantae</taxon>
        <taxon>Streptophyta</taxon>
        <taxon>Embryophyta</taxon>
        <taxon>Tracheophyta</taxon>
        <taxon>Spermatophyta</taxon>
        <taxon>Magnoliopsida</taxon>
        <taxon>Liliopsida</taxon>
        <taxon>Poales</taxon>
        <taxon>Poaceae</taxon>
        <taxon>PACMAD clade</taxon>
        <taxon>Panicoideae</taxon>
        <taxon>Panicodae</taxon>
        <taxon>Paniceae</taxon>
        <taxon>Cenchrinae</taxon>
        <taxon>Setaria</taxon>
    </lineage>
</organism>
<dbReference type="EMBL" id="CM016556">
    <property type="protein sequence ID" value="TKW13059.1"/>
    <property type="molecule type" value="Genomic_DNA"/>
</dbReference>
<keyword evidence="1" id="KW-1133">Transmembrane helix</keyword>
<keyword evidence="1" id="KW-0472">Membrane</keyword>
<proteinExistence type="predicted"/>
<keyword evidence="3" id="KW-1185">Reference proteome</keyword>
<dbReference type="AlphaFoldDB" id="A0A4U6UH49"/>
<evidence type="ECO:0000313" key="3">
    <source>
        <dbReference type="Proteomes" id="UP000298652"/>
    </source>
</evidence>
<sequence length="180" mass="20794">MEKTKGRLSIPQDPHHLILTLVHYTAMKKKKLSFRRSSLPAMYALAVAIILAITIVSCSEVQAAHVAMIRRGTNPLRATTRPRLLPPHDSRAASAQWLRRCPPSRRELQVLVPHPCRRKHMWQQRHSRQSSEQLCLMLVKLIWMHKNVSDSVNFGFWICVTRMLLGHARPYLVNYAGRHL</sequence>